<keyword evidence="1" id="KW-0732">Signal</keyword>
<dbReference type="Proteomes" id="UP000234483">
    <property type="component" value="Unassembled WGS sequence"/>
</dbReference>
<protein>
    <submittedName>
        <fullName evidence="3">Uncharacterized protein</fullName>
    </submittedName>
</protein>
<dbReference type="AlphaFoldDB" id="A0A2N5CV79"/>
<evidence type="ECO:0000313" key="5">
    <source>
        <dbReference type="Proteomes" id="UP000281192"/>
    </source>
</evidence>
<proteinExistence type="predicted"/>
<dbReference type="RefSeq" id="WP_101712820.1">
    <property type="nucleotide sequence ID" value="NZ_CP026100.1"/>
</dbReference>
<name>A0A2N5CV79_9CAUL</name>
<keyword evidence="5" id="KW-1185">Reference proteome</keyword>
<reference evidence="2 5" key="2">
    <citation type="submission" date="2018-01" db="EMBL/GenBank/DDBJ databases">
        <title>Complete genome sequence of Caulobacter flavus RHGG3.</title>
        <authorList>
            <person name="Yang E."/>
        </authorList>
    </citation>
    <scope>NUCLEOTIDE SEQUENCE [LARGE SCALE GENOMIC DNA]</scope>
    <source>
        <strain evidence="2 5">RHGG3</strain>
    </source>
</reference>
<evidence type="ECO:0000313" key="2">
    <source>
        <dbReference type="EMBL" id="AYV45479.1"/>
    </source>
</evidence>
<feature type="signal peptide" evidence="1">
    <location>
        <begin position="1"/>
        <end position="21"/>
    </location>
</feature>
<evidence type="ECO:0000313" key="3">
    <source>
        <dbReference type="EMBL" id="PLR17711.1"/>
    </source>
</evidence>
<sequence length="64" mass="6422">MTLKKTIALGLGLGSCSLVVAGVLATGVLAPPPAPDTMTSEPIELRAPLAPAEQGAPLPKQYVV</sequence>
<gene>
    <name evidence="2" type="ORF">C1707_04030</name>
    <name evidence="3" type="ORF">CFHF_09745</name>
</gene>
<evidence type="ECO:0000313" key="4">
    <source>
        <dbReference type="Proteomes" id="UP000234483"/>
    </source>
</evidence>
<organism evidence="3 4">
    <name type="scientific">Caulobacter flavus</name>
    <dbReference type="NCBI Taxonomy" id="1679497"/>
    <lineage>
        <taxon>Bacteria</taxon>
        <taxon>Pseudomonadati</taxon>
        <taxon>Pseudomonadota</taxon>
        <taxon>Alphaproteobacteria</taxon>
        <taxon>Caulobacterales</taxon>
        <taxon>Caulobacteraceae</taxon>
        <taxon>Caulobacter</taxon>
    </lineage>
</organism>
<dbReference type="PROSITE" id="PS51257">
    <property type="entry name" value="PROKAR_LIPOPROTEIN"/>
    <property type="match status" value="1"/>
</dbReference>
<reference evidence="3 4" key="1">
    <citation type="submission" date="2017-12" db="EMBL/GenBank/DDBJ databases">
        <title>The genome sequence of Caulobacter flavus CGMCC1 15093.</title>
        <authorList>
            <person name="Gao J."/>
            <person name="Mao X."/>
            <person name="Sun J."/>
        </authorList>
    </citation>
    <scope>NUCLEOTIDE SEQUENCE [LARGE SCALE GENOMIC DNA]</scope>
    <source>
        <strain evidence="3 4">CGMCC1 15093</strain>
    </source>
</reference>
<evidence type="ECO:0000256" key="1">
    <source>
        <dbReference type="SAM" id="SignalP"/>
    </source>
</evidence>
<dbReference type="Proteomes" id="UP000281192">
    <property type="component" value="Chromosome"/>
</dbReference>
<dbReference type="EMBL" id="PJRQ01000017">
    <property type="protein sequence ID" value="PLR17711.1"/>
    <property type="molecule type" value="Genomic_DNA"/>
</dbReference>
<dbReference type="KEGG" id="cfh:C1707_04030"/>
<dbReference type="EMBL" id="CP026100">
    <property type="protein sequence ID" value="AYV45479.1"/>
    <property type="molecule type" value="Genomic_DNA"/>
</dbReference>
<dbReference type="OrthoDB" id="7192685at2"/>
<accession>A0A2N5CV79</accession>
<feature type="chain" id="PRO_5044577978" evidence="1">
    <location>
        <begin position="22"/>
        <end position="64"/>
    </location>
</feature>